<dbReference type="AlphaFoldDB" id="A0A100HNH8"/>
<organism evidence="1 2">
    <name type="scientific">Deinococcus grandis</name>
    <dbReference type="NCBI Taxonomy" id="57498"/>
    <lineage>
        <taxon>Bacteria</taxon>
        <taxon>Thermotogati</taxon>
        <taxon>Deinococcota</taxon>
        <taxon>Deinococci</taxon>
        <taxon>Deinococcales</taxon>
        <taxon>Deinococcaceae</taxon>
        <taxon>Deinococcus</taxon>
    </lineage>
</organism>
<dbReference type="OrthoDB" id="73689at2"/>
<dbReference type="Proteomes" id="UP000056209">
    <property type="component" value="Unassembled WGS sequence"/>
</dbReference>
<name>A0A100HNH8_9DEIO</name>
<evidence type="ECO:0000313" key="2">
    <source>
        <dbReference type="Proteomes" id="UP000056209"/>
    </source>
</evidence>
<proteinExistence type="predicted"/>
<comment type="caution">
    <text evidence="1">The sequence shown here is derived from an EMBL/GenBank/DDBJ whole genome shotgun (WGS) entry which is preliminary data.</text>
</comment>
<reference evidence="2" key="1">
    <citation type="submission" date="2015-11" db="EMBL/GenBank/DDBJ databases">
        <title>Draft Genome Sequence of the Radioresistant Bacterium Deinococcus grandis, Isolated from Freshwater Fish in Japan.</title>
        <authorList>
            <person name="Satoh K."/>
            <person name="Onodera T."/>
            <person name="Omoso K."/>
            <person name="Takeda-Yano K."/>
            <person name="Katayama T."/>
            <person name="Oono Y."/>
            <person name="Narumi I."/>
        </authorList>
    </citation>
    <scope>NUCLEOTIDE SEQUENCE [LARGE SCALE GENOMIC DNA]</scope>
    <source>
        <strain evidence="2">ATCC 43672</strain>
    </source>
</reference>
<keyword evidence="2" id="KW-1185">Reference proteome</keyword>
<gene>
    <name evidence="1" type="ORF">DEIGR_400124</name>
</gene>
<dbReference type="EMBL" id="BCMS01000006">
    <property type="protein sequence ID" value="GAQ23991.1"/>
    <property type="molecule type" value="Genomic_DNA"/>
</dbReference>
<sequence>MTAQRQDDPQTVTSLCRTMLGCLCVTLRLPHLDDQELGPIWSAAKLARIRDDLEVIDLTGAPYDAPREDLELILLSLVATQRLLDRGVVFEGPPDLLEAITPERVQVTTRHVMDVLDRPPTFKVHTA</sequence>
<dbReference type="RefSeq" id="WP_058980217.1">
    <property type="nucleotide sequence ID" value="NZ_BCMS01000006.1"/>
</dbReference>
<accession>A0A100HNH8</accession>
<evidence type="ECO:0000313" key="1">
    <source>
        <dbReference type="EMBL" id="GAQ23991.1"/>
    </source>
</evidence>
<protein>
    <submittedName>
        <fullName evidence="1">Uncharacterized protein</fullName>
    </submittedName>
</protein>